<keyword evidence="1" id="KW-0472">Membrane</keyword>
<keyword evidence="1" id="KW-0812">Transmembrane</keyword>
<feature type="transmembrane region" description="Helical" evidence="1">
    <location>
        <begin position="158"/>
        <end position="178"/>
    </location>
</feature>
<feature type="transmembrane region" description="Helical" evidence="1">
    <location>
        <begin position="38"/>
        <end position="58"/>
    </location>
</feature>
<sequence>MLIKMSIKNFIDDSGLLIDKESIRISGETSVKLTKIKAIVELTLDILFFFGAIIELAYGKKPGQTVKNNVFDDIEDEIEIHSGFTKFAAYVFVVYAMINFITLLAILMKKPSVLIGECYFKLIQFTIIMIFFVAVFLVLLVDVMFACFMIRLMEASLGVFSLIMNFFLMFGILNYAVWSYQVLVMAKRHMEQQNESIPYMSASNTLFNEDNISTSMNAPLNENLAA</sequence>
<dbReference type="AlphaFoldDB" id="A0A914CLL3"/>
<feature type="transmembrane region" description="Helical" evidence="1">
    <location>
        <begin position="119"/>
        <end position="152"/>
    </location>
</feature>
<dbReference type="WBParaSite" id="ACRNAN_scaffold11658.g28287.t1">
    <property type="protein sequence ID" value="ACRNAN_scaffold11658.g28287.t1"/>
    <property type="gene ID" value="ACRNAN_scaffold11658.g28287"/>
</dbReference>
<keyword evidence="1" id="KW-1133">Transmembrane helix</keyword>
<evidence type="ECO:0000256" key="1">
    <source>
        <dbReference type="SAM" id="Phobius"/>
    </source>
</evidence>
<accession>A0A914CLL3</accession>
<protein>
    <submittedName>
        <fullName evidence="3">MARVEL domain-containing protein</fullName>
    </submittedName>
</protein>
<feature type="transmembrane region" description="Helical" evidence="1">
    <location>
        <begin position="87"/>
        <end position="107"/>
    </location>
</feature>
<proteinExistence type="predicted"/>
<evidence type="ECO:0000313" key="2">
    <source>
        <dbReference type="Proteomes" id="UP000887540"/>
    </source>
</evidence>
<organism evidence="2 3">
    <name type="scientific">Acrobeloides nanus</name>
    <dbReference type="NCBI Taxonomy" id="290746"/>
    <lineage>
        <taxon>Eukaryota</taxon>
        <taxon>Metazoa</taxon>
        <taxon>Ecdysozoa</taxon>
        <taxon>Nematoda</taxon>
        <taxon>Chromadorea</taxon>
        <taxon>Rhabditida</taxon>
        <taxon>Tylenchina</taxon>
        <taxon>Cephalobomorpha</taxon>
        <taxon>Cephaloboidea</taxon>
        <taxon>Cephalobidae</taxon>
        <taxon>Acrobeloides</taxon>
    </lineage>
</organism>
<keyword evidence="2" id="KW-1185">Reference proteome</keyword>
<reference evidence="3" key="1">
    <citation type="submission" date="2022-11" db="UniProtKB">
        <authorList>
            <consortium name="WormBaseParasite"/>
        </authorList>
    </citation>
    <scope>IDENTIFICATION</scope>
</reference>
<name>A0A914CLL3_9BILA</name>
<evidence type="ECO:0000313" key="3">
    <source>
        <dbReference type="WBParaSite" id="ACRNAN_scaffold11658.g28287.t1"/>
    </source>
</evidence>
<dbReference type="Proteomes" id="UP000887540">
    <property type="component" value="Unplaced"/>
</dbReference>